<proteinExistence type="predicted"/>
<dbReference type="Pfam" id="PF05960">
    <property type="entry name" value="DUF885"/>
    <property type="match status" value="1"/>
</dbReference>
<sequence length="539" mass="63044">MSEFKQLAEEILQSIWKNSPHAATFAGIHEHDNKLDNVNRDFLVDVNKEHRDFLHRLRALDESTLSREEHIDWQLLKNFLESNIRDFEELRYWQKNAAEYANLCVDALHILFLREFAPIQERTAAILSRMKQIPRFLQDSKRNLEGAPYIFTKLAIEITEEGQNFLKTITAKLSTMVPELASDLEKASREAAAAIDAYGDFLKNELLPKSTGDYAIGSDHFNFKLRKDHMLPYTAEEILEYGYDIRRLTERNLNEIAQKIDTKRTWIEIVEEIKNQHPQASELLATYKKEMERARKFVQDNDLVNIPRNEELDVISTPEFYRPVLPYAAYMNPAPFEKQQKGYFFVTPVDEDVSNEKQEEILRGHPLYGIPGTALHEGYPGHHLQLVHANQQKSKLRRILNTTVFIEGWALYCEEMMYEAGFYSDPRSRLLQLKDQLWRACRVIIDVRLHTKKMKYDEAVDFLIDCAKLQKVHAQKEVTRYTFTPTQPMSYLIGKRQILELKTEYQNRAGAKFNLKEFHDRLLVFGSIPICLIRESLGL</sequence>
<dbReference type="PANTHER" id="PTHR33361">
    <property type="entry name" value="GLR0591 PROTEIN"/>
    <property type="match status" value="1"/>
</dbReference>
<gene>
    <name evidence="1" type="ORF">AMJ74_04450</name>
</gene>
<dbReference type="PANTHER" id="PTHR33361:SF15">
    <property type="entry name" value="DUF885 FAMILY LIPOPROTEIN"/>
    <property type="match status" value="1"/>
</dbReference>
<evidence type="ECO:0000313" key="1">
    <source>
        <dbReference type="EMBL" id="KPL13875.1"/>
    </source>
</evidence>
<organism evidence="1 2">
    <name type="scientific">candidate division WOR_3 bacterium SM1_77</name>
    <dbReference type="NCBI Taxonomy" id="1703778"/>
    <lineage>
        <taxon>Bacteria</taxon>
        <taxon>Bacteria division WOR-3</taxon>
    </lineage>
</organism>
<evidence type="ECO:0008006" key="3">
    <source>
        <dbReference type="Google" id="ProtNLM"/>
    </source>
</evidence>
<evidence type="ECO:0000313" key="2">
    <source>
        <dbReference type="Proteomes" id="UP000050975"/>
    </source>
</evidence>
<dbReference type="EMBL" id="LJVE01000079">
    <property type="protein sequence ID" value="KPL13875.1"/>
    <property type="molecule type" value="Genomic_DNA"/>
</dbReference>
<comment type="caution">
    <text evidence="1">The sequence shown here is derived from an EMBL/GenBank/DDBJ whole genome shotgun (WGS) entry which is preliminary data.</text>
</comment>
<reference evidence="1 2" key="1">
    <citation type="journal article" date="2015" name="Microbiome">
        <title>Genomic resolution of linkages in carbon, nitrogen, and sulfur cycling among widespread estuary sediment bacteria.</title>
        <authorList>
            <person name="Baker B.J."/>
            <person name="Lazar C.S."/>
            <person name="Teske A.P."/>
            <person name="Dick G.J."/>
        </authorList>
    </citation>
    <scope>NUCLEOTIDE SEQUENCE [LARGE SCALE GENOMIC DNA]</scope>
    <source>
        <strain evidence="1">SM1_77</strain>
    </source>
</reference>
<name>A0A0S8JXH3_UNCW3</name>
<dbReference type="InterPro" id="IPR010281">
    <property type="entry name" value="DUF885"/>
</dbReference>
<protein>
    <recommendedName>
        <fullName evidence="3">DUF885 domain-containing protein</fullName>
    </recommendedName>
</protein>
<dbReference type="AlphaFoldDB" id="A0A0S8JXH3"/>
<dbReference type="Proteomes" id="UP000050975">
    <property type="component" value="Unassembled WGS sequence"/>
</dbReference>
<accession>A0A0S8JXH3</accession>